<name>L8HUE5_9CETA</name>
<evidence type="ECO:0000259" key="7">
    <source>
        <dbReference type="PROSITE" id="PS51016"/>
    </source>
</evidence>
<gene>
    <name evidence="8" type="ORF">M91_03330</name>
</gene>
<proteinExistence type="inferred from homology"/>
<dbReference type="InterPro" id="IPR014352">
    <property type="entry name" value="FERM/acyl-CoA-bd_prot_sf"/>
</dbReference>
<feature type="domain" description="FERM" evidence="6">
    <location>
        <begin position="188"/>
        <end position="451"/>
    </location>
</feature>
<dbReference type="GO" id="GO:0005737">
    <property type="term" value="C:cytoplasm"/>
    <property type="evidence" value="ECO:0007669"/>
    <property type="project" value="UniProtKB-SubCell"/>
</dbReference>
<dbReference type="InterPro" id="IPR051567">
    <property type="entry name" value="Unconventional_Myosin_ATPase"/>
</dbReference>
<dbReference type="PROSITE" id="PS51016">
    <property type="entry name" value="MYTH4"/>
    <property type="match status" value="1"/>
</dbReference>
<dbReference type="PANTHER" id="PTHR22692">
    <property type="entry name" value="MYOSIN VII, XV"/>
    <property type="match status" value="1"/>
</dbReference>
<dbReference type="InterPro" id="IPR000857">
    <property type="entry name" value="MyTH4_dom"/>
</dbReference>
<comment type="similarity">
    <text evidence="2">Belongs to the TRAFAC class myosin-kinesin ATPase superfamily. Myosin family.</text>
</comment>
<dbReference type="CDD" id="cd14473">
    <property type="entry name" value="FERM_B-lobe"/>
    <property type="match status" value="1"/>
</dbReference>
<dbReference type="SMART" id="SM00295">
    <property type="entry name" value="B41"/>
    <property type="match status" value="1"/>
</dbReference>
<feature type="non-terminal residue" evidence="8">
    <location>
        <position position="451"/>
    </location>
</feature>
<dbReference type="InterPro" id="IPR019748">
    <property type="entry name" value="FERM_central"/>
</dbReference>
<dbReference type="Gene3D" id="1.20.80.10">
    <property type="match status" value="1"/>
</dbReference>
<dbReference type="Pfam" id="PF00784">
    <property type="entry name" value="MyTH4"/>
    <property type="match status" value="1"/>
</dbReference>
<dbReference type="AlphaFoldDB" id="L8HUE5"/>
<dbReference type="GO" id="GO:0005856">
    <property type="term" value="C:cytoskeleton"/>
    <property type="evidence" value="ECO:0007669"/>
    <property type="project" value="InterPro"/>
</dbReference>
<dbReference type="EMBL" id="JH883080">
    <property type="protein sequence ID" value="ELR47456.1"/>
    <property type="molecule type" value="Genomic_DNA"/>
</dbReference>
<organism evidence="8 9">
    <name type="scientific">Bos mutus</name>
    <name type="common">wild yak</name>
    <dbReference type="NCBI Taxonomy" id="72004"/>
    <lineage>
        <taxon>Eukaryota</taxon>
        <taxon>Metazoa</taxon>
        <taxon>Chordata</taxon>
        <taxon>Craniata</taxon>
        <taxon>Vertebrata</taxon>
        <taxon>Euteleostomi</taxon>
        <taxon>Mammalia</taxon>
        <taxon>Eutheria</taxon>
        <taxon>Laurasiatheria</taxon>
        <taxon>Artiodactyla</taxon>
        <taxon>Ruminantia</taxon>
        <taxon>Pecora</taxon>
        <taxon>Bovidae</taxon>
        <taxon>Bovinae</taxon>
        <taxon>Bos</taxon>
    </lineage>
</organism>
<dbReference type="InterPro" id="IPR000299">
    <property type="entry name" value="FERM_domain"/>
</dbReference>
<evidence type="ECO:0008006" key="10">
    <source>
        <dbReference type="Google" id="ProtNLM"/>
    </source>
</evidence>
<dbReference type="InterPro" id="IPR035963">
    <property type="entry name" value="FERM_2"/>
</dbReference>
<dbReference type="InterPro" id="IPR038185">
    <property type="entry name" value="MyTH4_dom_sf"/>
</dbReference>
<evidence type="ECO:0000256" key="4">
    <source>
        <dbReference type="ARBA" id="ARBA00022737"/>
    </source>
</evidence>
<keyword evidence="5" id="KW-0009">Actin-binding</keyword>
<evidence type="ECO:0000256" key="2">
    <source>
        <dbReference type="ARBA" id="ARBA00008314"/>
    </source>
</evidence>
<feature type="domain" description="MyTH4" evidence="7">
    <location>
        <begin position="33"/>
        <end position="182"/>
    </location>
</feature>
<evidence type="ECO:0000256" key="1">
    <source>
        <dbReference type="ARBA" id="ARBA00004496"/>
    </source>
</evidence>
<dbReference type="STRING" id="72004.ENSBMUP00000012303"/>
<protein>
    <recommendedName>
        <fullName evidence="10">MyTH4 domain-containing protein</fullName>
    </recommendedName>
</protein>
<reference evidence="8 9" key="1">
    <citation type="journal article" date="2012" name="Nat. Genet.">
        <title>The yak genome and adaptation to life at high altitude.</title>
        <authorList>
            <person name="Qiu Q."/>
            <person name="Zhang G."/>
            <person name="Ma T."/>
            <person name="Qian W."/>
            <person name="Wang J."/>
            <person name="Ye Z."/>
            <person name="Cao C."/>
            <person name="Hu Q."/>
            <person name="Kim J."/>
            <person name="Larkin D.M."/>
            <person name="Auvil L."/>
            <person name="Capitanu B."/>
            <person name="Ma J."/>
            <person name="Lewin H.A."/>
            <person name="Qian X."/>
            <person name="Lang Y."/>
            <person name="Zhou R."/>
            <person name="Wang L."/>
            <person name="Wang K."/>
            <person name="Xia J."/>
            <person name="Liao S."/>
            <person name="Pan S."/>
            <person name="Lu X."/>
            <person name="Hou H."/>
            <person name="Wang Y."/>
            <person name="Zang X."/>
            <person name="Yin Y."/>
            <person name="Ma H."/>
            <person name="Zhang J."/>
            <person name="Wang Z."/>
            <person name="Zhang Y."/>
            <person name="Zhang D."/>
            <person name="Yonezawa T."/>
            <person name="Hasegawa M."/>
            <person name="Zhong Y."/>
            <person name="Liu W."/>
            <person name="Zhang Y."/>
            <person name="Huang Z."/>
            <person name="Zhang S."/>
            <person name="Long R."/>
            <person name="Yang H."/>
            <person name="Wang J."/>
            <person name="Lenstra J.A."/>
            <person name="Cooper D.N."/>
            <person name="Wu Y."/>
            <person name="Wang J."/>
            <person name="Shi P."/>
            <person name="Wang J."/>
            <person name="Liu J."/>
        </authorList>
    </citation>
    <scope>NUCLEOTIDE SEQUENCE [LARGE SCALE GENOMIC DNA]</scope>
    <source>
        <strain evidence="9">yakQH1</strain>
    </source>
</reference>
<dbReference type="Gene3D" id="1.25.40.530">
    <property type="entry name" value="MyTH4 domain"/>
    <property type="match status" value="2"/>
</dbReference>
<dbReference type="InterPro" id="IPR019749">
    <property type="entry name" value="Band_41_domain"/>
</dbReference>
<dbReference type="SUPFAM" id="SSF47031">
    <property type="entry name" value="Second domain of FERM"/>
    <property type="match status" value="1"/>
</dbReference>
<evidence type="ECO:0000313" key="8">
    <source>
        <dbReference type="EMBL" id="ELR47456.1"/>
    </source>
</evidence>
<evidence type="ECO:0000256" key="5">
    <source>
        <dbReference type="ARBA" id="ARBA00023203"/>
    </source>
</evidence>
<accession>L8HUE5</accession>
<evidence type="ECO:0000259" key="6">
    <source>
        <dbReference type="PROSITE" id="PS50057"/>
    </source>
</evidence>
<dbReference type="Proteomes" id="UP000011080">
    <property type="component" value="Unassembled WGS sequence"/>
</dbReference>
<dbReference type="Pfam" id="PF00373">
    <property type="entry name" value="FERM_M"/>
    <property type="match status" value="1"/>
</dbReference>
<dbReference type="PROSITE" id="PS50057">
    <property type="entry name" value="FERM_3"/>
    <property type="match status" value="1"/>
</dbReference>
<dbReference type="SMART" id="SM00139">
    <property type="entry name" value="MyTH4"/>
    <property type="match status" value="1"/>
</dbReference>
<dbReference type="Gene3D" id="3.10.20.90">
    <property type="entry name" value="Phosphatidylinositol 3-kinase Catalytic Subunit, Chain A, domain 1"/>
    <property type="match status" value="1"/>
</dbReference>
<evidence type="ECO:0000256" key="3">
    <source>
        <dbReference type="ARBA" id="ARBA00022490"/>
    </source>
</evidence>
<comment type="subcellular location">
    <subcellularLocation>
        <location evidence="1">Cytoplasm</location>
    </subcellularLocation>
</comment>
<evidence type="ECO:0000313" key="9">
    <source>
        <dbReference type="Proteomes" id="UP000011080"/>
    </source>
</evidence>
<sequence>MQEFALRYFRKPQTLPAQTGGDAEKATASLVQYSKAPIQESLISFSDEDTNRQAVESFQALMQFMGDQSKPRGKNELDLLYGLLKRAGAGLLWCSRLGDKVTLEQRPEGVRGKLCARGWRFLSLLTGCVPPSNTLMPYVTKFLQDWGPHQELAQSSQEHLQRTVKYGGRRRLPSPGEMQAFLKGQVVHLVLIHLPGGVDYKTNIRTFTVAAEVLEELCRQMGITDPQEVQEFALFLIKGDGELVRPLWPQEYLNSVLGGPDMSLHSRRLGWETRLHFDNPTYISTHYGQVLRDYLQGKLGLSPQEDARLARLAALQQLSRSTEEPPSEQDLLAYVPRQQQWQQQWQMNVATVKSLMGRELRQLQGCSPQEAQISFIKAVSELPLFGYTVYLVLRHLVLMDPGSQELCCSIALRDLQRLHLLSPLEAEGSPGLELNYGSADNPQTIWFELPQ</sequence>
<keyword evidence="3" id="KW-0963">Cytoplasm</keyword>
<dbReference type="PANTHER" id="PTHR22692:SF16">
    <property type="entry name" value="MYOSIN XVB"/>
    <property type="match status" value="1"/>
</dbReference>
<keyword evidence="4" id="KW-0677">Repeat</keyword>
<dbReference type="GO" id="GO:0003779">
    <property type="term" value="F:actin binding"/>
    <property type="evidence" value="ECO:0007669"/>
    <property type="project" value="UniProtKB-KW"/>
</dbReference>